<sequence>MDSPSSKTIVAEYLPTPKISDTCYQHMIMLKVEDVIFRLPRFAFEERFKEELSRSEGLGDLNPITLEGISIDEFNVFLHVLYLGPSTMFDKKLELTKEEWMMALRVSCVLKFKSVNKLATKYLPDVDPITRLSFYKEYDVVDEEWVREALLQLVQRESPLSEEEAKCLGMRVAYISWGHYR</sequence>
<gene>
    <name evidence="1" type="ORF">PNOK_0482900</name>
</gene>
<dbReference type="STRING" id="2282107.A0A286UK97"/>
<protein>
    <recommendedName>
        <fullName evidence="3">BTB domain-containing protein</fullName>
    </recommendedName>
</protein>
<organism evidence="1 2">
    <name type="scientific">Pyrrhoderma noxium</name>
    <dbReference type="NCBI Taxonomy" id="2282107"/>
    <lineage>
        <taxon>Eukaryota</taxon>
        <taxon>Fungi</taxon>
        <taxon>Dikarya</taxon>
        <taxon>Basidiomycota</taxon>
        <taxon>Agaricomycotina</taxon>
        <taxon>Agaricomycetes</taxon>
        <taxon>Hymenochaetales</taxon>
        <taxon>Hymenochaetaceae</taxon>
        <taxon>Pyrrhoderma</taxon>
    </lineage>
</organism>
<name>A0A286UK97_9AGAM</name>
<reference evidence="1 2" key="1">
    <citation type="journal article" date="2017" name="Mol. Ecol.">
        <title>Comparative and population genomic landscape of Phellinus noxius: A hypervariable fungus causing root rot in trees.</title>
        <authorList>
            <person name="Chung C.L."/>
            <person name="Lee T.J."/>
            <person name="Akiba M."/>
            <person name="Lee H.H."/>
            <person name="Kuo T.H."/>
            <person name="Liu D."/>
            <person name="Ke H.M."/>
            <person name="Yokoi T."/>
            <person name="Roa M.B."/>
            <person name="Lu M.J."/>
            <person name="Chang Y.Y."/>
            <person name="Ann P.J."/>
            <person name="Tsai J.N."/>
            <person name="Chen C.Y."/>
            <person name="Tzean S.S."/>
            <person name="Ota Y."/>
            <person name="Hattori T."/>
            <person name="Sahashi N."/>
            <person name="Liou R.F."/>
            <person name="Kikuchi T."/>
            <person name="Tsai I.J."/>
        </authorList>
    </citation>
    <scope>NUCLEOTIDE SEQUENCE [LARGE SCALE GENOMIC DNA]</scope>
    <source>
        <strain evidence="1 2">FFPRI411160</strain>
    </source>
</reference>
<dbReference type="AlphaFoldDB" id="A0A286UK97"/>
<keyword evidence="2" id="KW-1185">Reference proteome</keyword>
<dbReference type="OrthoDB" id="3199068at2759"/>
<evidence type="ECO:0000313" key="1">
    <source>
        <dbReference type="EMBL" id="PAV19895.1"/>
    </source>
</evidence>
<comment type="caution">
    <text evidence="1">The sequence shown here is derived from an EMBL/GenBank/DDBJ whole genome shotgun (WGS) entry which is preliminary data.</text>
</comment>
<dbReference type="EMBL" id="NBII01000004">
    <property type="protein sequence ID" value="PAV19895.1"/>
    <property type="molecule type" value="Genomic_DNA"/>
</dbReference>
<evidence type="ECO:0000313" key="2">
    <source>
        <dbReference type="Proteomes" id="UP000217199"/>
    </source>
</evidence>
<dbReference type="Proteomes" id="UP000217199">
    <property type="component" value="Unassembled WGS sequence"/>
</dbReference>
<proteinExistence type="predicted"/>
<dbReference type="InParanoid" id="A0A286UK97"/>
<accession>A0A286UK97</accession>
<evidence type="ECO:0008006" key="3">
    <source>
        <dbReference type="Google" id="ProtNLM"/>
    </source>
</evidence>